<evidence type="ECO:0000313" key="2">
    <source>
        <dbReference type="EMBL" id="EYC38478.1"/>
    </source>
</evidence>
<dbReference type="Proteomes" id="UP000024635">
    <property type="component" value="Unassembled WGS sequence"/>
</dbReference>
<dbReference type="AlphaFoldDB" id="A0A016WHI7"/>
<keyword evidence="3" id="KW-1185">Reference proteome</keyword>
<sequence length="653" mass="74396">MLPLIVVLRTKKERCNRNKRKYAAKLAEDAGKINGQLLYRSPCVPQCQPRRCYGMRTLKISGPSLVPDLLSKMVAHDLATKCKLLEEQSKVREIELNRLATISGRFQGEAEGVAELQKDLQAKDMEIQTLLRANDSFKSEVERTSRSLESVQAELESERKQKLETEKRAADYKRLLEDSERAHSHATLELLSKSEALERIEKNLNDEKRVREQTASELHKASESLRKLQSELNATSNEVEKLKLEKNNLELENTTLSSMIEEIEKTRKEGSAGESGGSGGWSDFGDDIVGEVDDEKERTPASSTVTIPVAVVGSDVREAAKLRAQLKKYEQELETIRIALEHEKEERSRVESKLSSLQDEVEKKRKEVEDRERDRSRADERCNELLAIMKENNTKIRETESLRDKLQENLAKQQAELSSIYEEKRVKDEKIQELEAELKRVRNEHLKLETKRFNEVLDLKHRLDAMQTNHPFTQPVPPYDLLNQSASSAERDTMTPHTLLWEEAPRALSRNCATSPEDDFSHETSPFTKKGSSRGRRSGPSYDHPQGDKRREKKESSHRRVRSRSHGRQLWSSGVLEQSPPFTERSCSSHEFDGNSLNRRHGRNNYIYYSSGGSNGGRSPPPEIPLLSAVPPPGVKKPMGKRVVDADFEIKSS</sequence>
<proteinExistence type="predicted"/>
<gene>
    <name evidence="2" type="primary">Acey_s0714.g1757</name>
    <name evidence="2" type="synonym">Acey-R148.3</name>
    <name evidence="2" type="ORF">Y032_0714g1757</name>
</gene>
<name>A0A016WHI7_9BILA</name>
<feature type="region of interest" description="Disordered" evidence="1">
    <location>
        <begin position="264"/>
        <end position="302"/>
    </location>
</feature>
<feature type="compositionally biased region" description="Basic and acidic residues" evidence="1">
    <location>
        <begin position="360"/>
        <end position="379"/>
    </location>
</feature>
<feature type="region of interest" description="Disordered" evidence="1">
    <location>
        <begin position="344"/>
        <end position="379"/>
    </location>
</feature>
<dbReference type="Gene3D" id="1.20.1170.10">
    <property type="match status" value="1"/>
</dbReference>
<comment type="caution">
    <text evidence="2">The sequence shown here is derived from an EMBL/GenBank/DDBJ whole genome shotgun (WGS) entry which is preliminary data.</text>
</comment>
<feature type="compositionally biased region" description="Acidic residues" evidence="1">
    <location>
        <begin position="284"/>
        <end position="294"/>
    </location>
</feature>
<feature type="region of interest" description="Disordered" evidence="1">
    <location>
        <begin position="469"/>
        <end position="494"/>
    </location>
</feature>
<reference evidence="3" key="1">
    <citation type="journal article" date="2015" name="Nat. Genet.">
        <title>The genome and transcriptome of the zoonotic hookworm Ancylostoma ceylanicum identify infection-specific gene families.</title>
        <authorList>
            <person name="Schwarz E.M."/>
            <person name="Hu Y."/>
            <person name="Antoshechkin I."/>
            <person name="Miller M.M."/>
            <person name="Sternberg P.W."/>
            <person name="Aroian R.V."/>
        </authorList>
    </citation>
    <scope>NUCLEOTIDE SEQUENCE</scope>
    <source>
        <strain evidence="3">HY135</strain>
    </source>
</reference>
<dbReference type="PANTHER" id="PTHR23159">
    <property type="entry name" value="CENTROSOMAL PROTEIN 2"/>
    <property type="match status" value="1"/>
</dbReference>
<feature type="region of interest" description="Disordered" evidence="1">
    <location>
        <begin position="511"/>
        <end position="625"/>
    </location>
</feature>
<protein>
    <submittedName>
        <fullName evidence="2">Uncharacterized protein</fullName>
    </submittedName>
</protein>
<feature type="compositionally biased region" description="Basic and acidic residues" evidence="1">
    <location>
        <begin position="545"/>
        <end position="555"/>
    </location>
</feature>
<dbReference type="EMBL" id="JARK01000314">
    <property type="protein sequence ID" value="EYC38478.1"/>
    <property type="molecule type" value="Genomic_DNA"/>
</dbReference>
<organism evidence="2 3">
    <name type="scientific">Ancylostoma ceylanicum</name>
    <dbReference type="NCBI Taxonomy" id="53326"/>
    <lineage>
        <taxon>Eukaryota</taxon>
        <taxon>Metazoa</taxon>
        <taxon>Ecdysozoa</taxon>
        <taxon>Nematoda</taxon>
        <taxon>Chromadorea</taxon>
        <taxon>Rhabditida</taxon>
        <taxon>Rhabditina</taxon>
        <taxon>Rhabditomorpha</taxon>
        <taxon>Strongyloidea</taxon>
        <taxon>Ancylostomatidae</taxon>
        <taxon>Ancylostomatinae</taxon>
        <taxon>Ancylostoma</taxon>
    </lineage>
</organism>
<dbReference type="OrthoDB" id="5857916at2759"/>
<feature type="compositionally biased region" description="Basic residues" evidence="1">
    <location>
        <begin position="556"/>
        <end position="567"/>
    </location>
</feature>
<feature type="compositionally biased region" description="Gly residues" evidence="1">
    <location>
        <begin position="273"/>
        <end position="282"/>
    </location>
</feature>
<dbReference type="PANTHER" id="PTHR23159:SF31">
    <property type="entry name" value="CENTROSOME-ASSOCIATED PROTEIN CEP250 ISOFORM X1"/>
    <property type="match status" value="1"/>
</dbReference>
<evidence type="ECO:0000313" key="3">
    <source>
        <dbReference type="Proteomes" id="UP000024635"/>
    </source>
</evidence>
<evidence type="ECO:0000256" key="1">
    <source>
        <dbReference type="SAM" id="MobiDB-lite"/>
    </source>
</evidence>
<accession>A0A016WHI7</accession>